<keyword evidence="1" id="KW-0472">Membrane</keyword>
<keyword evidence="3" id="KW-1185">Reference proteome</keyword>
<evidence type="ECO:0000313" key="2">
    <source>
        <dbReference type="EMBL" id="MFC3685993.1"/>
    </source>
</evidence>
<feature type="transmembrane region" description="Helical" evidence="1">
    <location>
        <begin position="91"/>
        <end position="110"/>
    </location>
</feature>
<feature type="transmembrane region" description="Helical" evidence="1">
    <location>
        <begin position="145"/>
        <end position="165"/>
    </location>
</feature>
<feature type="transmembrane region" description="Helical" evidence="1">
    <location>
        <begin position="228"/>
        <end position="246"/>
    </location>
</feature>
<proteinExistence type="predicted"/>
<feature type="transmembrane region" description="Helical" evidence="1">
    <location>
        <begin position="204"/>
        <end position="222"/>
    </location>
</feature>
<accession>A0ABV7WC79</accession>
<feature type="transmembrane region" description="Helical" evidence="1">
    <location>
        <begin position="267"/>
        <end position="288"/>
    </location>
</feature>
<dbReference type="Proteomes" id="UP001595729">
    <property type="component" value="Unassembled WGS sequence"/>
</dbReference>
<feature type="transmembrane region" description="Helical" evidence="1">
    <location>
        <begin position="177"/>
        <end position="197"/>
    </location>
</feature>
<comment type="caution">
    <text evidence="2">The sequence shown here is derived from an EMBL/GenBank/DDBJ whole genome shotgun (WGS) entry which is preliminary data.</text>
</comment>
<dbReference type="RefSeq" id="WP_382178113.1">
    <property type="nucleotide sequence ID" value="NZ_JBHRXX010000009.1"/>
</dbReference>
<sequence>MKGINVGQLDTVTSKYLYPQGSPQRRLFALWYFGSLITLWNIAGHTFLGFEQSWASPVVSVGTAALVTLLLEHLRSFTQNDQVRYLGGTNAFASTFIPALIPGLAVGMLLYPNESLLPLVFASALSIASKVLIRIPFGNGTQHIFNPSNLGITLTLFLFPSVGLAPPYHFTENLTGAAHWLLPLGILLSGLFVHGYATGRLPLCAAWIGGFVLQGLIRSWIFDIPWNVPLMPMTSAAFILFTLYMIPDPATTPLQIRRQIAFGLTVAAIYGVVISAHIVFGLFVALFATSALRGAALAASTLGGLRDPHLTKTSQDSGRLTNPS</sequence>
<name>A0ABV7WC79_9BURK</name>
<feature type="transmembrane region" description="Helical" evidence="1">
    <location>
        <begin position="54"/>
        <end position="71"/>
    </location>
</feature>
<keyword evidence="1" id="KW-0812">Transmembrane</keyword>
<dbReference type="EMBL" id="JBHRXX010000009">
    <property type="protein sequence ID" value="MFC3685993.1"/>
    <property type="molecule type" value="Genomic_DNA"/>
</dbReference>
<keyword evidence="1" id="KW-1133">Transmembrane helix</keyword>
<feature type="transmembrane region" description="Helical" evidence="1">
    <location>
        <begin position="27"/>
        <end position="48"/>
    </location>
</feature>
<reference evidence="3" key="1">
    <citation type="journal article" date="2019" name="Int. J. Syst. Evol. Microbiol.">
        <title>The Global Catalogue of Microorganisms (GCM) 10K type strain sequencing project: providing services to taxonomists for standard genome sequencing and annotation.</title>
        <authorList>
            <consortium name="The Broad Institute Genomics Platform"/>
            <consortium name="The Broad Institute Genome Sequencing Center for Infectious Disease"/>
            <person name="Wu L."/>
            <person name="Ma J."/>
        </authorList>
    </citation>
    <scope>NUCLEOTIDE SEQUENCE [LARGE SCALE GENOMIC DNA]</scope>
    <source>
        <strain evidence="3">KCTC 42501</strain>
    </source>
</reference>
<protein>
    <submittedName>
        <fullName evidence="2">Enediyne biosynthesis protein UnbU</fullName>
    </submittedName>
</protein>
<evidence type="ECO:0000313" key="3">
    <source>
        <dbReference type="Proteomes" id="UP001595729"/>
    </source>
</evidence>
<gene>
    <name evidence="2" type="ORF">ACFOPI_20530</name>
</gene>
<organism evidence="2 3">
    <name type="scientific">Hydrogenophaga luteola</name>
    <dbReference type="NCBI Taxonomy" id="1591122"/>
    <lineage>
        <taxon>Bacteria</taxon>
        <taxon>Pseudomonadati</taxon>
        <taxon>Pseudomonadota</taxon>
        <taxon>Betaproteobacteria</taxon>
        <taxon>Burkholderiales</taxon>
        <taxon>Comamonadaceae</taxon>
        <taxon>Hydrogenophaga</taxon>
    </lineage>
</organism>
<evidence type="ECO:0000256" key="1">
    <source>
        <dbReference type="SAM" id="Phobius"/>
    </source>
</evidence>
<feature type="transmembrane region" description="Helical" evidence="1">
    <location>
        <begin position="116"/>
        <end position="133"/>
    </location>
</feature>